<protein>
    <submittedName>
        <fullName evidence="6">Arginyl-tRNA--protein transferase</fullName>
        <ecNumber evidence="6">2.3.2.8</ecNumber>
    </submittedName>
</protein>
<dbReference type="NCBIfam" id="NF002342">
    <property type="entry name" value="PRK01305.1-3"/>
    <property type="match status" value="1"/>
</dbReference>
<dbReference type="PANTHER" id="PTHR21367">
    <property type="entry name" value="ARGININE-TRNA-PROTEIN TRANSFERASE 1"/>
    <property type="match status" value="1"/>
</dbReference>
<evidence type="ECO:0000259" key="5">
    <source>
        <dbReference type="Pfam" id="PF04377"/>
    </source>
</evidence>
<name>A0A3B0YG65_9ZZZZ</name>
<proteinExistence type="inferred from homology"/>
<dbReference type="InterPro" id="IPR017138">
    <property type="entry name" value="Asp_Glu_LeuTrfase"/>
</dbReference>
<keyword evidence="2 6" id="KW-0808">Transferase</keyword>
<dbReference type="GO" id="GO:0008914">
    <property type="term" value="F:leucyl-tRNA--protein transferase activity"/>
    <property type="evidence" value="ECO:0007669"/>
    <property type="project" value="InterPro"/>
</dbReference>
<sequence>MHSDRPDHVTDKITLFLSGEHPCSYLPGKFSQEIYAQPITRFDNQMYSQLIYSGFRRSGELVYRPHCKFCSSCIPVRIPCELFQPRRIHKRIIKRNADITTRLCKSSYDQDHFDLYERYVNQRHPDGGMDKPQPREYIEMLTCQWTDTRFLEFFLEGSLVAVAVMDILNDGFSAVYTFFDPELTSKRSLGIFAILKQIELLAEKPEQYLYLGYMIEDCKKMSYKKEFSPMEQYLDNNWSLIIQ</sequence>
<dbReference type="HAMAP" id="MF_00689">
    <property type="entry name" value="Bpt"/>
    <property type="match status" value="1"/>
</dbReference>
<dbReference type="InterPro" id="IPR007471">
    <property type="entry name" value="N-end_Aminoacyl_Trfase_N"/>
</dbReference>
<dbReference type="NCBIfam" id="NF002346">
    <property type="entry name" value="PRK01305.2-3"/>
    <property type="match status" value="1"/>
</dbReference>
<dbReference type="GO" id="GO:0005737">
    <property type="term" value="C:cytoplasm"/>
    <property type="evidence" value="ECO:0007669"/>
    <property type="project" value="TreeGrafter"/>
</dbReference>
<dbReference type="PIRSF" id="PIRSF037208">
    <property type="entry name" value="ATE_pro_prd"/>
    <property type="match status" value="1"/>
</dbReference>
<keyword evidence="1" id="KW-0963">Cytoplasm</keyword>
<dbReference type="GO" id="GO:0004057">
    <property type="term" value="F:arginyl-tRNA--protein transferase activity"/>
    <property type="evidence" value="ECO:0007669"/>
    <property type="project" value="UniProtKB-EC"/>
</dbReference>
<dbReference type="EMBL" id="UOFL01000092">
    <property type="protein sequence ID" value="VAW75710.1"/>
    <property type="molecule type" value="Genomic_DNA"/>
</dbReference>
<evidence type="ECO:0000256" key="2">
    <source>
        <dbReference type="ARBA" id="ARBA00022679"/>
    </source>
</evidence>
<dbReference type="EC" id="2.3.2.8" evidence="6"/>
<accession>A0A3B0YG65</accession>
<feature type="domain" description="N-end aminoacyl transferase N-terminal" evidence="4">
    <location>
        <begin position="21"/>
        <end position="91"/>
    </location>
</feature>
<dbReference type="NCBIfam" id="NF002341">
    <property type="entry name" value="PRK01305.1-1"/>
    <property type="match status" value="1"/>
</dbReference>
<evidence type="ECO:0000259" key="4">
    <source>
        <dbReference type="Pfam" id="PF04376"/>
    </source>
</evidence>
<dbReference type="GO" id="GO:0071596">
    <property type="term" value="P:ubiquitin-dependent protein catabolic process via the N-end rule pathway"/>
    <property type="evidence" value="ECO:0007669"/>
    <property type="project" value="InterPro"/>
</dbReference>
<dbReference type="InterPro" id="IPR030700">
    <property type="entry name" value="N-end_Aminoacyl_Trfase"/>
</dbReference>
<dbReference type="Pfam" id="PF04377">
    <property type="entry name" value="ATE_C"/>
    <property type="match status" value="1"/>
</dbReference>
<evidence type="ECO:0000313" key="6">
    <source>
        <dbReference type="EMBL" id="VAW75710.1"/>
    </source>
</evidence>
<dbReference type="AlphaFoldDB" id="A0A3B0YG65"/>
<dbReference type="SUPFAM" id="SSF55729">
    <property type="entry name" value="Acyl-CoA N-acyltransferases (Nat)"/>
    <property type="match status" value="1"/>
</dbReference>
<dbReference type="Pfam" id="PF04376">
    <property type="entry name" value="ATE_N"/>
    <property type="match status" value="1"/>
</dbReference>
<dbReference type="PANTHER" id="PTHR21367:SF1">
    <property type="entry name" value="ARGINYL-TRNA--PROTEIN TRANSFERASE 1"/>
    <property type="match status" value="1"/>
</dbReference>
<dbReference type="InterPro" id="IPR007472">
    <property type="entry name" value="N-end_Aminoacyl_Trfase_C"/>
</dbReference>
<organism evidence="6">
    <name type="scientific">hydrothermal vent metagenome</name>
    <dbReference type="NCBI Taxonomy" id="652676"/>
    <lineage>
        <taxon>unclassified sequences</taxon>
        <taxon>metagenomes</taxon>
        <taxon>ecological metagenomes</taxon>
    </lineage>
</organism>
<keyword evidence="3 6" id="KW-0012">Acyltransferase</keyword>
<gene>
    <name evidence="6" type="ORF">MNBD_GAMMA12-1560</name>
</gene>
<dbReference type="InterPro" id="IPR016181">
    <property type="entry name" value="Acyl_CoA_acyltransferase"/>
</dbReference>
<feature type="domain" description="N-end rule aminoacyl transferase C-terminal" evidence="5">
    <location>
        <begin position="112"/>
        <end position="232"/>
    </location>
</feature>
<reference evidence="6" key="1">
    <citation type="submission" date="2018-06" db="EMBL/GenBank/DDBJ databases">
        <authorList>
            <person name="Zhirakovskaya E."/>
        </authorList>
    </citation>
    <scope>NUCLEOTIDE SEQUENCE</scope>
</reference>
<evidence type="ECO:0000256" key="1">
    <source>
        <dbReference type="ARBA" id="ARBA00022490"/>
    </source>
</evidence>
<evidence type="ECO:0000256" key="3">
    <source>
        <dbReference type="ARBA" id="ARBA00023315"/>
    </source>
</evidence>